<protein>
    <submittedName>
        <fullName evidence="2">Uncharacterized protein</fullName>
    </submittedName>
</protein>
<evidence type="ECO:0000313" key="3">
    <source>
        <dbReference type="Proteomes" id="UP000095342"/>
    </source>
</evidence>
<proteinExistence type="predicted"/>
<keyword evidence="3" id="KW-1185">Reference proteome</keyword>
<feature type="compositionally biased region" description="Polar residues" evidence="1">
    <location>
        <begin position="266"/>
        <end position="277"/>
    </location>
</feature>
<sequence length="304" mass="33456">MPRHYRQAQLGHTQSSMLVAGALNVVWLAGFLRNPSRTEDGKTTFLIQQTNNPDKAIPVQLPSNKRLRNSFRDKGPVKVVGHIMGTQKGSQRSAYVRVISVERPTQLEMPPSIAWMDHLRTEGTDTFKPFVDGQRLSQSSNSVKIAGFVGSIVKQPVKANGNGQTGTARAKYLWLLIKQVEDDGAAIPVRVSRYTDVYASRLQIGQPVMIEGNIKIDQHSGVFIDAPHVLQAEPGDIPYPPEWAKKMLLDFIDLTRRSTERVAKAQATQPETSNTDPAPNIDRDAAHAHGEGAPARRLASASDL</sequence>
<keyword evidence="2" id="KW-0614">Plasmid</keyword>
<dbReference type="RefSeq" id="WP_070074323.1">
    <property type="nucleotide sequence ID" value="NZ_CP017449.1"/>
</dbReference>
<dbReference type="Proteomes" id="UP000095342">
    <property type="component" value="Plasmid pAPV6"/>
</dbReference>
<evidence type="ECO:0000256" key="1">
    <source>
        <dbReference type="SAM" id="MobiDB-lite"/>
    </source>
</evidence>
<organism evidence="2 3">
    <name type="scientific">Acidihalobacter aeolianus</name>
    <dbReference type="NCBI Taxonomy" id="2792603"/>
    <lineage>
        <taxon>Bacteria</taxon>
        <taxon>Pseudomonadati</taxon>
        <taxon>Pseudomonadota</taxon>
        <taxon>Gammaproteobacteria</taxon>
        <taxon>Chromatiales</taxon>
        <taxon>Ectothiorhodospiraceae</taxon>
        <taxon>Acidihalobacter</taxon>
    </lineage>
</organism>
<gene>
    <name evidence="2" type="ORF">BJI67_16305</name>
</gene>
<accession>A0A1D8KCW9</accession>
<evidence type="ECO:0000313" key="2">
    <source>
        <dbReference type="EMBL" id="AOV18800.1"/>
    </source>
</evidence>
<feature type="compositionally biased region" description="Basic and acidic residues" evidence="1">
    <location>
        <begin position="281"/>
        <end position="290"/>
    </location>
</feature>
<dbReference type="EMBL" id="CP017449">
    <property type="protein sequence ID" value="AOV18800.1"/>
    <property type="molecule type" value="Genomic_DNA"/>
</dbReference>
<name>A0A1D8KCW9_9GAMM</name>
<dbReference type="AlphaFoldDB" id="A0A1D8KCW9"/>
<reference evidence="2 3" key="1">
    <citation type="submission" date="2016-09" db="EMBL/GenBank/DDBJ databases">
        <title>Acidihalobacter prosperus V6 (DSM14174).</title>
        <authorList>
            <person name="Khaleque H.N."/>
            <person name="Ramsay J.P."/>
            <person name="Murphy R.J.T."/>
            <person name="Kaksonen A.H."/>
            <person name="Boxall N.J."/>
            <person name="Watkin E.L.J."/>
        </authorList>
    </citation>
    <scope>NUCLEOTIDE SEQUENCE [LARGE SCALE GENOMIC DNA]</scope>
    <source>
        <strain evidence="2 3">V6</strain>
        <plasmid evidence="3">papv6</plasmid>
    </source>
</reference>
<dbReference type="KEGG" id="aaeo:BJI67_16305"/>
<feature type="region of interest" description="Disordered" evidence="1">
    <location>
        <begin position="260"/>
        <end position="304"/>
    </location>
</feature>
<geneLocation type="plasmid" evidence="3">
    <name>papv6</name>
</geneLocation>